<evidence type="ECO:0000256" key="1">
    <source>
        <dbReference type="SAM" id="MobiDB-lite"/>
    </source>
</evidence>
<dbReference type="RefSeq" id="WP_115453256.1">
    <property type="nucleotide sequence ID" value="NZ_QNQT01000009.1"/>
</dbReference>
<accession>A0A3D8GMA8</accession>
<organism evidence="2 3">
    <name type="scientific">Neobacillus piezotolerans</name>
    <dbReference type="NCBI Taxonomy" id="2259171"/>
    <lineage>
        <taxon>Bacteria</taxon>
        <taxon>Bacillati</taxon>
        <taxon>Bacillota</taxon>
        <taxon>Bacilli</taxon>
        <taxon>Bacillales</taxon>
        <taxon>Bacillaceae</taxon>
        <taxon>Neobacillus</taxon>
    </lineage>
</organism>
<feature type="region of interest" description="Disordered" evidence="1">
    <location>
        <begin position="128"/>
        <end position="165"/>
    </location>
</feature>
<evidence type="ECO:0008006" key="4">
    <source>
        <dbReference type="Google" id="ProtNLM"/>
    </source>
</evidence>
<name>A0A3D8GMA8_9BACI</name>
<keyword evidence="3" id="KW-1185">Reference proteome</keyword>
<comment type="caution">
    <text evidence="2">The sequence shown here is derived from an EMBL/GenBank/DDBJ whole genome shotgun (WGS) entry which is preliminary data.</text>
</comment>
<evidence type="ECO:0000313" key="3">
    <source>
        <dbReference type="Proteomes" id="UP000257144"/>
    </source>
</evidence>
<gene>
    <name evidence="2" type="ORF">DRW41_17175</name>
</gene>
<reference evidence="2 3" key="1">
    <citation type="submission" date="2018-07" db="EMBL/GenBank/DDBJ databases">
        <title>Bacillus sp. YLB-04 draft genome sequence.</title>
        <authorList>
            <person name="Yu L."/>
            <person name="Tang X."/>
        </authorList>
    </citation>
    <scope>NUCLEOTIDE SEQUENCE [LARGE SCALE GENOMIC DNA]</scope>
    <source>
        <strain evidence="2 3">YLB-04</strain>
    </source>
</reference>
<dbReference type="OrthoDB" id="2833863at2"/>
<protein>
    <recommendedName>
        <fullName evidence="4">Replication protein</fullName>
    </recommendedName>
</protein>
<proteinExistence type="predicted"/>
<evidence type="ECO:0000313" key="2">
    <source>
        <dbReference type="EMBL" id="RDU35472.1"/>
    </source>
</evidence>
<feature type="compositionally biased region" description="Basic and acidic residues" evidence="1">
    <location>
        <begin position="128"/>
        <end position="150"/>
    </location>
</feature>
<dbReference type="EMBL" id="QNQT01000009">
    <property type="protein sequence ID" value="RDU35472.1"/>
    <property type="molecule type" value="Genomic_DNA"/>
</dbReference>
<sequence length="309" mass="35851">MSNPKIPGGYIIVSRKIVESEIWGKPPLYLKVWIYLLTLAQHANYKNLKRGQLITSVPDIVEACKWKVGYRTERPTEKEVRGVINWLRKLGEGEHEGPTKGTMISTTKVTHGFLINIDNYSFYQDPKNYEGHSEGNSEGFTKDERKEEQGHNINKNVKNEKNEKKKDYSLQIANLRQRYSSEQLKAIDDYFEMLRHTRTSGKVSETIILKAYQDWDKFPTVCVEYGVRTHTINPAYHSRKENYTLGIIRNTSADEAAARLSQGNKNSSAPMVKKDSRDWEIAFNQWVNEGHDPSTEEFPWDWYKGRLDN</sequence>
<dbReference type="AlphaFoldDB" id="A0A3D8GMA8"/>
<dbReference type="Proteomes" id="UP000257144">
    <property type="component" value="Unassembled WGS sequence"/>
</dbReference>